<dbReference type="GO" id="GO:0005524">
    <property type="term" value="F:ATP binding"/>
    <property type="evidence" value="ECO:0007669"/>
    <property type="project" value="UniProtKB-KW"/>
</dbReference>
<feature type="domain" description="Helicase C-terminal" evidence="7">
    <location>
        <begin position="476"/>
        <end position="649"/>
    </location>
</feature>
<accession>A0A2T5FWA3</accession>
<gene>
    <name evidence="8" type="ORF">CLG96_13010</name>
</gene>
<evidence type="ECO:0000256" key="3">
    <source>
        <dbReference type="ARBA" id="ARBA00022806"/>
    </source>
</evidence>
<dbReference type="SMART" id="SM00490">
    <property type="entry name" value="HELICc"/>
    <property type="match status" value="1"/>
</dbReference>
<dbReference type="PROSITE" id="PS51192">
    <property type="entry name" value="HELICASE_ATP_BIND_1"/>
    <property type="match status" value="1"/>
</dbReference>
<dbReference type="Gene3D" id="3.40.50.300">
    <property type="entry name" value="P-loop containing nucleotide triphosphate hydrolases"/>
    <property type="match status" value="1"/>
</dbReference>
<dbReference type="Gene3D" id="3.40.50.10810">
    <property type="entry name" value="Tandem AAA-ATPase domain"/>
    <property type="match status" value="1"/>
</dbReference>
<dbReference type="PROSITE" id="PS51194">
    <property type="entry name" value="HELICASE_CTER"/>
    <property type="match status" value="1"/>
</dbReference>
<dbReference type="GO" id="GO:0004386">
    <property type="term" value="F:helicase activity"/>
    <property type="evidence" value="ECO:0007669"/>
    <property type="project" value="UniProtKB-KW"/>
</dbReference>
<dbReference type="Pfam" id="PF00176">
    <property type="entry name" value="SNF2-rel_dom"/>
    <property type="match status" value="1"/>
</dbReference>
<evidence type="ECO:0000259" key="7">
    <source>
        <dbReference type="PROSITE" id="PS51194"/>
    </source>
</evidence>
<keyword evidence="5" id="KW-0175">Coiled coil</keyword>
<feature type="coiled-coil region" evidence="5">
    <location>
        <begin position="624"/>
        <end position="651"/>
    </location>
</feature>
<dbReference type="Pfam" id="PF00271">
    <property type="entry name" value="Helicase_C"/>
    <property type="match status" value="1"/>
</dbReference>
<evidence type="ECO:0000259" key="6">
    <source>
        <dbReference type="PROSITE" id="PS51192"/>
    </source>
</evidence>
<protein>
    <submittedName>
        <fullName evidence="8">Helicase SNF2</fullName>
    </submittedName>
</protein>
<evidence type="ECO:0000256" key="2">
    <source>
        <dbReference type="ARBA" id="ARBA00022801"/>
    </source>
</evidence>
<dbReference type="EMBL" id="NWBU01000010">
    <property type="protein sequence ID" value="PTQ10054.1"/>
    <property type="molecule type" value="Genomic_DNA"/>
</dbReference>
<sequence length="919" mass="102710">MTSCRSLTMQTLKNGQTAIGTMPKMTMPEALAADTRVNHPRHGVGHVIADAGEFVVARFGATIQQVLRTELTLARSLDQALSTGTFDESSETLMRASAMAIRSVNDQWGVFSRSRVQLLPHQLWVCHKVNRTFPFRWLVADDVGLGKTIEAGLVLMPLVARAQIRRLLVLAPAKLVPQWQKRLRQMFDIRLQVYDRSVDTPAVDFWDTANMVVASVHTLRREVADGRSEGSRFLSADPWDAVVVDEAHHLHADERMGETLSFQLLRALEERQKIRSLLLFTGTPHRGKDYGFLSLLSLLDPGQFGPDHDIDEQLAKLPEVMIRNNKATVTDLKGNRLFTPVTVETREYAFSPEERAFYETLSAFIIDGRAYASTLDGRAQSARMLLLIALQKLAASSIAAIRSALTKRRAKLADVAAQARAPSPTITEGDEDETLDDRARADEEAWSKMLAELMEGEIARLDELLELAEPIAQERKIERLVDLIDRELPAGEPVLLFTEYKATQALVVDALHARFGYGCCAFINGDERLEEINKADGSRGPKSWSRDTAAEAFNQGTIRFLVSTEAAGEGIDLQERCATLVHVDMPWNPMRLHQRVGRLSRYGQTRPVQVFILRNPDTVEARIWDLLNAKLERIQRALDEAMDEREDISQLVIGMTGPSAFEKIFAAGQTQSRESLGQWFDRESATIGGEDLVDKVKTMLGNVTRFDFAQVGRNLPQVDLPDLERFFAMMMESHGRRVFRRDDGLDVLTPEKWVVEDYAMHDRYKGLLFDRNARLGNREGPTRLVGVGHTLFDRALKEGASLQSTLATCLRLSAPLLIASVEDQITGQDHSVTRIVLGAWRDQEGQTHVLRDWEVLQMLNALGRADNPKPPSVNGEQLKALEADLLSAMSESLPAVADMMTRPGIRSEIMLLPDQDAGT</sequence>
<dbReference type="InterPro" id="IPR027417">
    <property type="entry name" value="P-loop_NTPase"/>
</dbReference>
<organism evidence="8 9">
    <name type="scientific">Sphingomonas oleivorans</name>
    <dbReference type="NCBI Taxonomy" id="1735121"/>
    <lineage>
        <taxon>Bacteria</taxon>
        <taxon>Pseudomonadati</taxon>
        <taxon>Pseudomonadota</taxon>
        <taxon>Alphaproteobacteria</taxon>
        <taxon>Sphingomonadales</taxon>
        <taxon>Sphingomonadaceae</taxon>
        <taxon>Sphingomonas</taxon>
    </lineage>
</organism>
<dbReference type="AlphaFoldDB" id="A0A2T5FWA3"/>
<evidence type="ECO:0000313" key="9">
    <source>
        <dbReference type="Proteomes" id="UP000244162"/>
    </source>
</evidence>
<feature type="domain" description="Helicase ATP-binding" evidence="6">
    <location>
        <begin position="138"/>
        <end position="302"/>
    </location>
</feature>
<dbReference type="SUPFAM" id="SSF52540">
    <property type="entry name" value="P-loop containing nucleoside triphosphate hydrolases"/>
    <property type="match status" value="2"/>
</dbReference>
<dbReference type="InterPro" id="IPR001650">
    <property type="entry name" value="Helicase_C-like"/>
</dbReference>
<evidence type="ECO:0000256" key="1">
    <source>
        <dbReference type="ARBA" id="ARBA00022741"/>
    </source>
</evidence>
<keyword evidence="1" id="KW-0547">Nucleotide-binding</keyword>
<keyword evidence="9" id="KW-1185">Reference proteome</keyword>
<dbReference type="CDD" id="cd18793">
    <property type="entry name" value="SF2_C_SNF"/>
    <property type="match status" value="1"/>
</dbReference>
<comment type="caution">
    <text evidence="8">The sequence shown here is derived from an EMBL/GenBank/DDBJ whole genome shotgun (WGS) entry which is preliminary data.</text>
</comment>
<dbReference type="InterPro" id="IPR000330">
    <property type="entry name" value="SNF2_N"/>
</dbReference>
<dbReference type="Proteomes" id="UP000244162">
    <property type="component" value="Unassembled WGS sequence"/>
</dbReference>
<keyword evidence="4" id="KW-0067">ATP-binding</keyword>
<dbReference type="InterPro" id="IPR057342">
    <property type="entry name" value="DEXDc_RapA"/>
</dbReference>
<dbReference type="GO" id="GO:0016787">
    <property type="term" value="F:hydrolase activity"/>
    <property type="evidence" value="ECO:0007669"/>
    <property type="project" value="UniProtKB-KW"/>
</dbReference>
<keyword evidence="3 8" id="KW-0347">Helicase</keyword>
<dbReference type="SMART" id="SM00487">
    <property type="entry name" value="DEXDc"/>
    <property type="match status" value="1"/>
</dbReference>
<dbReference type="PANTHER" id="PTHR45766">
    <property type="entry name" value="DNA ANNEALING HELICASE AND ENDONUCLEASE ZRANB3 FAMILY MEMBER"/>
    <property type="match status" value="1"/>
</dbReference>
<evidence type="ECO:0000256" key="4">
    <source>
        <dbReference type="ARBA" id="ARBA00022840"/>
    </source>
</evidence>
<dbReference type="InterPro" id="IPR049730">
    <property type="entry name" value="SNF2/RAD54-like_C"/>
</dbReference>
<name>A0A2T5FWA3_9SPHN</name>
<evidence type="ECO:0000256" key="5">
    <source>
        <dbReference type="SAM" id="Coils"/>
    </source>
</evidence>
<proteinExistence type="predicted"/>
<dbReference type="CDD" id="cd18011">
    <property type="entry name" value="DEXDc_RapA"/>
    <property type="match status" value="1"/>
</dbReference>
<reference evidence="8 9" key="1">
    <citation type="submission" date="2017-09" db="EMBL/GenBank/DDBJ databases">
        <title>Sphingomonas panjinensis sp.nov., isolated from oil-contaminated soil.</title>
        <authorList>
            <person name="Wang L."/>
            <person name="Chen L."/>
        </authorList>
    </citation>
    <scope>NUCLEOTIDE SEQUENCE [LARGE SCALE GENOMIC DNA]</scope>
    <source>
        <strain evidence="8 9">FW-11</strain>
    </source>
</reference>
<dbReference type="PANTHER" id="PTHR45766:SF6">
    <property type="entry name" value="SWI_SNF-RELATED MATRIX-ASSOCIATED ACTIN-DEPENDENT REGULATOR OF CHROMATIN SUBFAMILY A-LIKE PROTEIN 1"/>
    <property type="match status" value="1"/>
</dbReference>
<evidence type="ECO:0000313" key="8">
    <source>
        <dbReference type="EMBL" id="PTQ10054.1"/>
    </source>
</evidence>
<dbReference type="InterPro" id="IPR038718">
    <property type="entry name" value="SNF2-like_sf"/>
</dbReference>
<keyword evidence="2" id="KW-0378">Hydrolase</keyword>
<dbReference type="InterPro" id="IPR014001">
    <property type="entry name" value="Helicase_ATP-bd"/>
</dbReference>